<dbReference type="CDD" id="cd12794">
    <property type="entry name" value="Hsm3_like"/>
    <property type="match status" value="1"/>
</dbReference>
<dbReference type="GO" id="GO:0005737">
    <property type="term" value="C:cytoplasm"/>
    <property type="evidence" value="ECO:0007669"/>
    <property type="project" value="UniProtKB-SubCell"/>
</dbReference>
<evidence type="ECO:0000313" key="11">
    <source>
        <dbReference type="EMBL" id="QLG72131.1"/>
    </source>
</evidence>
<reference evidence="11 12" key="1">
    <citation type="submission" date="2020-07" db="EMBL/GenBank/DDBJ databases">
        <title>The yeast mating-type switching endonuclease HO is a domesticated member of an unorthodox homing genetic element family.</title>
        <authorList>
            <person name="Coughlan A.Y."/>
            <person name="Lombardi L."/>
            <person name="Braun-Galleani S."/>
            <person name="Martos A.R."/>
            <person name="Galeote V."/>
            <person name="Bigey F."/>
            <person name="Dequin S."/>
            <person name="Byrne K.P."/>
            <person name="Wolfe K.H."/>
        </authorList>
    </citation>
    <scope>NUCLEOTIDE SEQUENCE [LARGE SCALE GENOMIC DNA]</scope>
    <source>
        <strain evidence="11 12">NRRL Y-6702</strain>
    </source>
</reference>
<evidence type="ECO:0000256" key="1">
    <source>
        <dbReference type="ARBA" id="ARBA00004496"/>
    </source>
</evidence>
<dbReference type="Pfam" id="PF18795">
    <property type="entry name" value="HSM3_N"/>
    <property type="match status" value="1"/>
</dbReference>
<accession>A0A7H9B0I7</accession>
<dbReference type="KEGG" id="zmk:HG535_0C04850"/>
<feature type="domain" description="DNA mismatch repair protein HSM3 C-terminal" evidence="9">
    <location>
        <begin position="308"/>
        <end position="481"/>
    </location>
</feature>
<evidence type="ECO:0000259" key="10">
    <source>
        <dbReference type="Pfam" id="PF18795"/>
    </source>
</evidence>
<protein>
    <recommendedName>
        <fullName evidence="3">DNA mismatch repair protein HSM3</fullName>
    </recommendedName>
</protein>
<evidence type="ECO:0000256" key="5">
    <source>
        <dbReference type="ARBA" id="ARBA00022763"/>
    </source>
</evidence>
<keyword evidence="7" id="KW-0234">DNA repair</keyword>
<proteinExistence type="inferred from homology"/>
<comment type="subcellular location">
    <subcellularLocation>
        <location evidence="1">Cytoplasm</location>
    </subcellularLocation>
</comment>
<dbReference type="EMBL" id="CP058606">
    <property type="protein sequence ID" value="QLG72131.1"/>
    <property type="molecule type" value="Genomic_DNA"/>
</dbReference>
<dbReference type="GO" id="GO:0006281">
    <property type="term" value="P:DNA repair"/>
    <property type="evidence" value="ECO:0007669"/>
    <property type="project" value="UniProtKB-KW"/>
</dbReference>
<evidence type="ECO:0000313" key="12">
    <source>
        <dbReference type="Proteomes" id="UP000509704"/>
    </source>
</evidence>
<evidence type="ECO:0000256" key="7">
    <source>
        <dbReference type="ARBA" id="ARBA00023204"/>
    </source>
</evidence>
<evidence type="ECO:0000256" key="8">
    <source>
        <dbReference type="ARBA" id="ARBA00024671"/>
    </source>
</evidence>
<dbReference type="AlphaFoldDB" id="A0A7H9B0I7"/>
<dbReference type="Gene3D" id="1.25.40.580">
    <property type="match status" value="1"/>
</dbReference>
<evidence type="ECO:0000259" key="9">
    <source>
        <dbReference type="Pfam" id="PF18794"/>
    </source>
</evidence>
<comment type="function">
    <text evidence="8">Involved in DNA mismatch repair in slow-growing cells. Acts as a chaperone during the assembly of the 26S proteasome, specifically of the base subcomplex of the 19S regulatory complex (RC).</text>
</comment>
<evidence type="ECO:0000256" key="3">
    <source>
        <dbReference type="ARBA" id="ARBA00019167"/>
    </source>
</evidence>
<dbReference type="Pfam" id="PF18794">
    <property type="entry name" value="HSM3_C"/>
    <property type="match status" value="1"/>
</dbReference>
<dbReference type="Proteomes" id="UP000509704">
    <property type="component" value="Chromosome 3"/>
</dbReference>
<gene>
    <name evidence="11" type="ORF">HG535_0C04850</name>
</gene>
<sequence length="481" mass="55624">MSTNAGNIHVKRYIDDLNETLESNQPPDQVNFEIKKCLLSLNPLKTITEDPKKLVANIKRLLIESTSESELDFDLILELLNTLINKCCFEVILEVFSIDDLKMALKSTLLPLVNAACNVISRSYPKGLFATSDLFDVIIGLYFNIDTDVSVINSIEKVFEELSSNELVRKRIFENNSLIIDSVRRGTEPTLISRLLELLKIESKFIDRCEFDEKLFSFTSQEIFNYLKADIVLFINIVVYYTDFLDEATVVNFANKNTEWLLKYVLEIIPTFGKIYSLGDNYPDIRYFSRTYLFKFFRKVSYLEDDSYFKSLDEKYLRISEQNKNLKDFLSFVNPAYLFRYHCSLLRDYITVTPTKLGAIRNVISDPQCFELIKNHLTSDAILLLPYMEQMVLLQRLSLFSHSVYYLVHSLPRVMSNLIQNSGDISEPETASLREEAIVNLLRFNSTTLNVWYIPLTDALAKISNPKTKHEPEPQLASSFI</sequence>
<dbReference type="Gene3D" id="1.25.10.50">
    <property type="match status" value="1"/>
</dbReference>
<comment type="similarity">
    <text evidence="2">Belongs to the proteasome subunit S5B/HSM3 family.</text>
</comment>
<dbReference type="InterPro" id="IPR040752">
    <property type="entry name" value="HSM3_C"/>
</dbReference>
<evidence type="ECO:0000256" key="4">
    <source>
        <dbReference type="ARBA" id="ARBA00022490"/>
    </source>
</evidence>
<dbReference type="InterPro" id="IPR041335">
    <property type="entry name" value="HSM3_N"/>
</dbReference>
<keyword evidence="5" id="KW-0227">DNA damage</keyword>
<dbReference type="GeneID" id="59235829"/>
<keyword evidence="12" id="KW-1185">Reference proteome</keyword>
<evidence type="ECO:0000256" key="2">
    <source>
        <dbReference type="ARBA" id="ARBA00006823"/>
    </source>
</evidence>
<keyword evidence="6" id="KW-0143">Chaperone</keyword>
<feature type="domain" description="DNA mismatch repair protein HSM3 N-terminal" evidence="10">
    <location>
        <begin position="13"/>
        <end position="246"/>
    </location>
</feature>
<evidence type="ECO:0000256" key="6">
    <source>
        <dbReference type="ARBA" id="ARBA00023186"/>
    </source>
</evidence>
<organism evidence="11 12">
    <name type="scientific">Zygotorulaspora mrakii</name>
    <name type="common">Zygosaccharomyces mrakii</name>
    <dbReference type="NCBI Taxonomy" id="42260"/>
    <lineage>
        <taxon>Eukaryota</taxon>
        <taxon>Fungi</taxon>
        <taxon>Dikarya</taxon>
        <taxon>Ascomycota</taxon>
        <taxon>Saccharomycotina</taxon>
        <taxon>Saccharomycetes</taxon>
        <taxon>Saccharomycetales</taxon>
        <taxon>Saccharomycetaceae</taxon>
        <taxon>Zygotorulaspora</taxon>
    </lineage>
</organism>
<dbReference type="RefSeq" id="XP_037143859.1">
    <property type="nucleotide sequence ID" value="XM_037287964.1"/>
</dbReference>
<keyword evidence="4" id="KW-0963">Cytoplasm</keyword>
<dbReference type="OrthoDB" id="4074002at2759"/>
<name>A0A7H9B0I7_ZYGMR</name>